<dbReference type="PANTHER" id="PTHR43096">
    <property type="entry name" value="DNAJ HOMOLOG 1, MITOCHONDRIAL-RELATED"/>
    <property type="match status" value="1"/>
</dbReference>
<dbReference type="Gene3D" id="1.10.287.110">
    <property type="entry name" value="DnaJ domain"/>
    <property type="match status" value="1"/>
</dbReference>
<dbReference type="GO" id="GO:0042026">
    <property type="term" value="P:protein refolding"/>
    <property type="evidence" value="ECO:0007669"/>
    <property type="project" value="TreeGrafter"/>
</dbReference>
<dbReference type="GO" id="GO:0051082">
    <property type="term" value="F:unfolded protein binding"/>
    <property type="evidence" value="ECO:0007669"/>
    <property type="project" value="TreeGrafter"/>
</dbReference>
<dbReference type="PROSITE" id="PS50076">
    <property type="entry name" value="DNAJ_2"/>
    <property type="match status" value="1"/>
</dbReference>
<dbReference type="SUPFAM" id="SSF46565">
    <property type="entry name" value="Chaperone J-domain"/>
    <property type="match status" value="1"/>
</dbReference>
<evidence type="ECO:0000256" key="1">
    <source>
        <dbReference type="SAM" id="Phobius"/>
    </source>
</evidence>
<name>A0AAE3QVK7_9BACT</name>
<dbReference type="GO" id="GO:0005737">
    <property type="term" value="C:cytoplasm"/>
    <property type="evidence" value="ECO:0007669"/>
    <property type="project" value="TreeGrafter"/>
</dbReference>
<feature type="transmembrane region" description="Helical" evidence="1">
    <location>
        <begin position="143"/>
        <end position="162"/>
    </location>
</feature>
<keyword evidence="1" id="KW-0812">Transmembrane</keyword>
<feature type="domain" description="J" evidence="2">
    <location>
        <begin position="5"/>
        <end position="68"/>
    </location>
</feature>
<dbReference type="RefSeq" id="WP_313983133.1">
    <property type="nucleotide sequence ID" value="NZ_JASJOS010000011.1"/>
</dbReference>
<dbReference type="InterPro" id="IPR036869">
    <property type="entry name" value="J_dom_sf"/>
</dbReference>
<evidence type="ECO:0000259" key="2">
    <source>
        <dbReference type="PROSITE" id="PS50076"/>
    </source>
</evidence>
<reference evidence="3" key="1">
    <citation type="submission" date="2023-05" db="EMBL/GenBank/DDBJ databases">
        <authorList>
            <person name="Zhang X."/>
        </authorList>
    </citation>
    <scope>NUCLEOTIDE SEQUENCE</scope>
    <source>
        <strain evidence="3">YF14B1</strain>
    </source>
</reference>
<keyword evidence="1" id="KW-0472">Membrane</keyword>
<dbReference type="PANTHER" id="PTHR43096:SF10">
    <property type="entry name" value="CHAPERONE PROTEIN DNAJ A6, CHLOROPLASTIC"/>
    <property type="match status" value="1"/>
</dbReference>
<evidence type="ECO:0000313" key="4">
    <source>
        <dbReference type="Proteomes" id="UP001241110"/>
    </source>
</evidence>
<dbReference type="InterPro" id="IPR001623">
    <property type="entry name" value="DnaJ_domain"/>
</dbReference>
<dbReference type="PRINTS" id="PR00625">
    <property type="entry name" value="JDOMAIN"/>
</dbReference>
<dbReference type="SMART" id="SM00271">
    <property type="entry name" value="DnaJ"/>
    <property type="match status" value="1"/>
</dbReference>
<dbReference type="Proteomes" id="UP001241110">
    <property type="component" value="Unassembled WGS sequence"/>
</dbReference>
<evidence type="ECO:0000313" key="3">
    <source>
        <dbReference type="EMBL" id="MDJ1483368.1"/>
    </source>
</evidence>
<dbReference type="Pfam" id="PF00226">
    <property type="entry name" value="DnaJ"/>
    <property type="match status" value="1"/>
</dbReference>
<comment type="caution">
    <text evidence="3">The sequence shown here is derived from an EMBL/GenBank/DDBJ whole genome shotgun (WGS) entry which is preliminary data.</text>
</comment>
<gene>
    <name evidence="3" type="ORF">QNI16_22910</name>
</gene>
<dbReference type="CDD" id="cd06257">
    <property type="entry name" value="DnaJ"/>
    <property type="match status" value="1"/>
</dbReference>
<dbReference type="EMBL" id="JASJOS010000011">
    <property type="protein sequence ID" value="MDJ1483368.1"/>
    <property type="molecule type" value="Genomic_DNA"/>
</dbReference>
<dbReference type="AlphaFoldDB" id="A0AAE3QVK7"/>
<accession>A0AAE3QVK7</accession>
<sequence length="172" mass="19996">MGIENDYRILGISPGADQAEIKRAYWKKAKAIHPDVNPSDNADVAFVEINDAYERLVNEEKQIIPEYSFLMDLLRPETHQEKALRYAKMWQEEFRRNNESFKSSWAYLPIKIVAYFLWILGIALALTFVFGPPAVSLFHDVVTGLYMAPIMFIGIAFLFGSYQFKKQMNRYL</sequence>
<protein>
    <submittedName>
        <fullName evidence="3">J domain-containing protein</fullName>
    </submittedName>
</protein>
<proteinExistence type="predicted"/>
<organism evidence="3 4">
    <name type="scientific">Xanthocytophaga flava</name>
    <dbReference type="NCBI Taxonomy" id="3048013"/>
    <lineage>
        <taxon>Bacteria</taxon>
        <taxon>Pseudomonadati</taxon>
        <taxon>Bacteroidota</taxon>
        <taxon>Cytophagia</taxon>
        <taxon>Cytophagales</taxon>
        <taxon>Rhodocytophagaceae</taxon>
        <taxon>Xanthocytophaga</taxon>
    </lineage>
</organism>
<keyword evidence="1" id="KW-1133">Transmembrane helix</keyword>
<feature type="transmembrane region" description="Helical" evidence="1">
    <location>
        <begin position="112"/>
        <end position="131"/>
    </location>
</feature>